<proteinExistence type="predicted"/>
<evidence type="ECO:0000256" key="1">
    <source>
        <dbReference type="SAM" id="Phobius"/>
    </source>
</evidence>
<evidence type="ECO:0000313" key="3">
    <source>
        <dbReference type="Proteomes" id="UP000439113"/>
    </source>
</evidence>
<protein>
    <submittedName>
        <fullName evidence="2">DUF1499 domain-containing protein</fullName>
    </submittedName>
</protein>
<keyword evidence="1" id="KW-1133">Transmembrane helix</keyword>
<dbReference type="Pfam" id="PF07386">
    <property type="entry name" value="DUF1499"/>
    <property type="match status" value="1"/>
</dbReference>
<sequence length="297" mass="31518">MDCGERQALLPLRGQGGAMAGSALRRLAYDQPVSRTAILARKLALASIGMALLALAASHARGPLALFVAVLTFSPTRTPSPGLGLLLFLIALVIAAAALLTACAAMVSIWVNGRRGAKQIIVALLLLTLFIPYPAWLAYSTGAPTLLADISTDYVDPPVFSAEPAVEKARGWAPKPLDPGRAQEQVAAYPDVKPVLLDLETDEAFNAAREAVTALGWTVLDEVRPGGEARPEGRLEALTWSRALHIPIAVSIRIKPADEQTRVDMRVAMRYAPTDLGAGATLIGTLTEALEDRDSEE</sequence>
<organism evidence="2 3">
    <name type="scientific">Rhodoblastus acidophilus</name>
    <name type="common">Rhodopseudomonas acidophila</name>
    <dbReference type="NCBI Taxonomy" id="1074"/>
    <lineage>
        <taxon>Bacteria</taxon>
        <taxon>Pseudomonadati</taxon>
        <taxon>Pseudomonadota</taxon>
        <taxon>Alphaproteobacteria</taxon>
        <taxon>Hyphomicrobiales</taxon>
        <taxon>Rhodoblastaceae</taxon>
        <taxon>Rhodoblastus</taxon>
    </lineage>
</organism>
<evidence type="ECO:0000313" key="2">
    <source>
        <dbReference type="EMBL" id="MTV29663.1"/>
    </source>
</evidence>
<dbReference type="OrthoDB" id="1523552at2"/>
<keyword evidence="1" id="KW-0812">Transmembrane</keyword>
<feature type="transmembrane region" description="Helical" evidence="1">
    <location>
        <begin position="85"/>
        <end position="111"/>
    </location>
</feature>
<keyword evidence="1" id="KW-0472">Membrane</keyword>
<reference evidence="2 3" key="1">
    <citation type="submission" date="2019-11" db="EMBL/GenBank/DDBJ databases">
        <title>Whole-genome sequence of a Rhodoblastus acidophilus DSM 142.</title>
        <authorList>
            <person name="Kyndt J.A."/>
            <person name="Meyer T.E."/>
        </authorList>
    </citation>
    <scope>NUCLEOTIDE SEQUENCE [LARGE SCALE GENOMIC DNA]</scope>
    <source>
        <strain evidence="2 3">DSM 142</strain>
    </source>
</reference>
<name>A0A6N8DKE6_RHOAC</name>
<accession>A0A6N8DKE6</accession>
<dbReference type="Proteomes" id="UP000439113">
    <property type="component" value="Unassembled WGS sequence"/>
</dbReference>
<feature type="transmembrane region" description="Helical" evidence="1">
    <location>
        <begin position="43"/>
        <end position="73"/>
    </location>
</feature>
<dbReference type="AlphaFoldDB" id="A0A6N8DKE6"/>
<dbReference type="EMBL" id="WNKS01000001">
    <property type="protein sequence ID" value="MTV29663.1"/>
    <property type="molecule type" value="Genomic_DNA"/>
</dbReference>
<feature type="transmembrane region" description="Helical" evidence="1">
    <location>
        <begin position="120"/>
        <end position="139"/>
    </location>
</feature>
<gene>
    <name evidence="2" type="ORF">GJ654_01500</name>
</gene>
<comment type="caution">
    <text evidence="2">The sequence shown here is derived from an EMBL/GenBank/DDBJ whole genome shotgun (WGS) entry which is preliminary data.</text>
</comment>
<dbReference type="InterPro" id="IPR010865">
    <property type="entry name" value="DUF1499"/>
</dbReference>